<accession>A0A7W7QZ83</accession>
<keyword evidence="2" id="KW-1185">Reference proteome</keyword>
<evidence type="ECO:0000313" key="2">
    <source>
        <dbReference type="Proteomes" id="UP000540506"/>
    </source>
</evidence>
<gene>
    <name evidence="1" type="ORF">FHR34_001227</name>
</gene>
<proteinExistence type="predicted"/>
<evidence type="ECO:0000313" key="1">
    <source>
        <dbReference type="EMBL" id="MBB4922234.1"/>
    </source>
</evidence>
<reference evidence="1 2" key="1">
    <citation type="submission" date="2020-08" db="EMBL/GenBank/DDBJ databases">
        <title>Sequencing the genomes of 1000 actinobacteria strains.</title>
        <authorList>
            <person name="Klenk H.-P."/>
        </authorList>
    </citation>
    <scope>NUCLEOTIDE SEQUENCE [LARGE SCALE GENOMIC DNA]</scope>
    <source>
        <strain evidence="1 2">DSM 41654</strain>
    </source>
</reference>
<comment type="caution">
    <text evidence="1">The sequence shown here is derived from an EMBL/GenBank/DDBJ whole genome shotgun (WGS) entry which is preliminary data.</text>
</comment>
<dbReference type="AlphaFoldDB" id="A0A7W7QZ83"/>
<protein>
    <submittedName>
        <fullName evidence="1">Uncharacterized protein</fullName>
    </submittedName>
</protein>
<name>A0A7W7QZ83_KITKI</name>
<organism evidence="1 2">
    <name type="scientific">Kitasatospora kifunensis</name>
    <name type="common">Streptomyces kifunensis</name>
    <dbReference type="NCBI Taxonomy" id="58351"/>
    <lineage>
        <taxon>Bacteria</taxon>
        <taxon>Bacillati</taxon>
        <taxon>Actinomycetota</taxon>
        <taxon>Actinomycetes</taxon>
        <taxon>Kitasatosporales</taxon>
        <taxon>Streptomycetaceae</taxon>
        <taxon>Kitasatospora</taxon>
    </lineage>
</organism>
<sequence length="34" mass="3901">MLAALLILIIISTGAMWLYHCHGRTFERNPKDSQ</sequence>
<dbReference type="EMBL" id="JACHJV010000001">
    <property type="protein sequence ID" value="MBB4922234.1"/>
    <property type="molecule type" value="Genomic_DNA"/>
</dbReference>
<dbReference type="Proteomes" id="UP000540506">
    <property type="component" value="Unassembled WGS sequence"/>
</dbReference>